<feature type="chain" id="PRO_5045841581" evidence="2">
    <location>
        <begin position="20"/>
        <end position="462"/>
    </location>
</feature>
<dbReference type="EMBL" id="JAUGQQ010000010">
    <property type="protein sequence ID" value="MDN3725190.1"/>
    <property type="molecule type" value="Genomic_DNA"/>
</dbReference>
<evidence type="ECO:0000259" key="3">
    <source>
        <dbReference type="Pfam" id="PF18962"/>
    </source>
</evidence>
<sequence length="462" mass="52129">MMKKLLLTLSIFWAVSGFSQFGEQQIISTSTLKPYLSIPFDIDNDGFMDVLTASGETYELSWYRNLDGAGNFGSENVIEGTSALYLSVEFIDFDNDGDKDILYLRNNPRQVVWVENIDGAGNFGVTHILIEVDFIGNILSIDMDNDGDMDLLADITDTFTGWIVWYENLDGQGTFGEENILIQNDYAYVKLALEDIDNDGLLDILATEFVYSQGKIFWYKNMGNATFGPMQIIYQFLWVQSGGTNIVEFQYADINTDGKKDVIMTSIDDNSVASTHWLENLNNQGNFGDIQFIMDTDDQYHFYDLDNDADNDILLWNRFTDKISWKENEDGQGEFGTPRTITTSVDFPRDAKAADFDGDGWLDVASASSGDNKLAWYKNDRLGISENEVNNYLVFPNPTNGILHIKSKLPISQISVFNLLGQLIEEKQNIAQIDLSKVEAGVYLLKIEDENGNSQTHKIVKE</sequence>
<feature type="signal peptide" evidence="2">
    <location>
        <begin position="1"/>
        <end position="19"/>
    </location>
</feature>
<comment type="caution">
    <text evidence="4">The sequence shown here is derived from an EMBL/GenBank/DDBJ whole genome shotgun (WGS) entry which is preliminary data.</text>
</comment>
<protein>
    <submittedName>
        <fullName evidence="4">T9SS type A sorting domain-containing protein</fullName>
    </submittedName>
</protein>
<accession>A0ABT8DIG3</accession>
<feature type="domain" description="Secretion system C-terminal sorting" evidence="3">
    <location>
        <begin position="394"/>
        <end position="460"/>
    </location>
</feature>
<proteinExistence type="predicted"/>
<dbReference type="NCBIfam" id="TIGR04183">
    <property type="entry name" value="Por_Secre_tail"/>
    <property type="match status" value="1"/>
</dbReference>
<evidence type="ECO:0000313" key="5">
    <source>
        <dbReference type="Proteomes" id="UP001244787"/>
    </source>
</evidence>
<dbReference type="InterPro" id="IPR013517">
    <property type="entry name" value="FG-GAP"/>
</dbReference>
<gene>
    <name evidence="4" type="ORF">QRD02_12440</name>
</gene>
<name>A0ABT8DIG3_9FLAO</name>
<keyword evidence="5" id="KW-1185">Reference proteome</keyword>
<dbReference type="Pfam" id="PF13517">
    <property type="entry name" value="FG-GAP_3"/>
    <property type="match status" value="3"/>
</dbReference>
<keyword evidence="1 2" id="KW-0732">Signal</keyword>
<evidence type="ECO:0000313" key="4">
    <source>
        <dbReference type="EMBL" id="MDN3725190.1"/>
    </source>
</evidence>
<dbReference type="InterPro" id="IPR026444">
    <property type="entry name" value="Secre_tail"/>
</dbReference>
<dbReference type="PANTHER" id="PTHR44103">
    <property type="entry name" value="PROPROTEIN CONVERTASE P"/>
    <property type="match status" value="1"/>
</dbReference>
<organism evidence="4 5">
    <name type="scientific">Aequorivita aurantiaca</name>
    <dbReference type="NCBI Taxonomy" id="3053356"/>
    <lineage>
        <taxon>Bacteria</taxon>
        <taxon>Pseudomonadati</taxon>
        <taxon>Bacteroidota</taxon>
        <taxon>Flavobacteriia</taxon>
        <taxon>Flavobacteriales</taxon>
        <taxon>Flavobacteriaceae</taxon>
        <taxon>Aequorivita</taxon>
    </lineage>
</organism>
<evidence type="ECO:0000256" key="1">
    <source>
        <dbReference type="ARBA" id="ARBA00022729"/>
    </source>
</evidence>
<dbReference type="SUPFAM" id="SSF69318">
    <property type="entry name" value="Integrin alpha N-terminal domain"/>
    <property type="match status" value="1"/>
</dbReference>
<dbReference type="PANTHER" id="PTHR44103:SF1">
    <property type="entry name" value="PROPROTEIN CONVERTASE P"/>
    <property type="match status" value="1"/>
</dbReference>
<dbReference type="RefSeq" id="WP_290255281.1">
    <property type="nucleotide sequence ID" value="NZ_JAUGQQ010000010.1"/>
</dbReference>
<dbReference type="Proteomes" id="UP001244787">
    <property type="component" value="Unassembled WGS sequence"/>
</dbReference>
<evidence type="ECO:0000256" key="2">
    <source>
        <dbReference type="SAM" id="SignalP"/>
    </source>
</evidence>
<dbReference type="Pfam" id="PF18962">
    <property type="entry name" value="Por_Secre_tail"/>
    <property type="match status" value="1"/>
</dbReference>
<reference evidence="4 5" key="1">
    <citation type="submission" date="2023-06" db="EMBL/GenBank/DDBJ databases">
        <authorList>
            <person name="Ye Y.-Q."/>
            <person name="Du Z.-J."/>
        </authorList>
    </citation>
    <scope>NUCLEOTIDE SEQUENCE [LARGE SCALE GENOMIC DNA]</scope>
    <source>
        <strain evidence="4 5">SDUM287046</strain>
    </source>
</reference>
<dbReference type="Gene3D" id="2.130.10.130">
    <property type="entry name" value="Integrin alpha, N-terminal"/>
    <property type="match status" value="1"/>
</dbReference>
<dbReference type="InterPro" id="IPR028994">
    <property type="entry name" value="Integrin_alpha_N"/>
</dbReference>